<dbReference type="Gene3D" id="3.40.1000.10">
    <property type="entry name" value="Mog1/PsbP, alpha/beta/alpha sandwich"/>
    <property type="match status" value="1"/>
</dbReference>
<dbReference type="InterPro" id="IPR016123">
    <property type="entry name" value="Mog1/PsbP_a/b/a-sand"/>
</dbReference>
<evidence type="ECO:0000313" key="2">
    <source>
        <dbReference type="EMBL" id="TFJ86258.1"/>
    </source>
</evidence>
<dbReference type="Proteomes" id="UP000355283">
    <property type="component" value="Unassembled WGS sequence"/>
</dbReference>
<dbReference type="OrthoDB" id="2020701at2759"/>
<dbReference type="SUPFAM" id="SSF55724">
    <property type="entry name" value="Mog1p/PsbP-like"/>
    <property type="match status" value="1"/>
</dbReference>
<sequence>MKRGAFLPRRPLVDRDLSRSQVLSGGISAISGSFLVCLGASFLQIKPVIAADEGIGDQGSPTFVTCASSSGIFRFLYPETWTSAPKLLQTHQEEVDPVRIESIQQSGSPSEVGARIVALEGKKEGVSKVELLGSAQEGDFYTFDYKVESTRGRNRFLARAIVADKKLIVFTIQIPIDAYEANEATISRMLQSLQVNETNGK</sequence>
<dbReference type="InterPro" id="IPR002683">
    <property type="entry name" value="PsbP_C"/>
</dbReference>
<evidence type="ECO:0000259" key="1">
    <source>
        <dbReference type="Pfam" id="PF01789"/>
    </source>
</evidence>
<dbReference type="GO" id="GO:0009523">
    <property type="term" value="C:photosystem II"/>
    <property type="evidence" value="ECO:0007669"/>
    <property type="project" value="InterPro"/>
</dbReference>
<dbReference type="GO" id="GO:0005509">
    <property type="term" value="F:calcium ion binding"/>
    <property type="evidence" value="ECO:0007669"/>
    <property type="project" value="InterPro"/>
</dbReference>
<comment type="caution">
    <text evidence="2">The sequence shown here is derived from an EMBL/GenBank/DDBJ whole genome shotgun (WGS) entry which is preliminary data.</text>
</comment>
<accession>A0A4D9DCA3</accession>
<organism evidence="2 3">
    <name type="scientific">Nannochloropsis salina CCMP1776</name>
    <dbReference type="NCBI Taxonomy" id="1027361"/>
    <lineage>
        <taxon>Eukaryota</taxon>
        <taxon>Sar</taxon>
        <taxon>Stramenopiles</taxon>
        <taxon>Ochrophyta</taxon>
        <taxon>Eustigmatophyceae</taxon>
        <taxon>Eustigmatales</taxon>
        <taxon>Monodopsidaceae</taxon>
        <taxon>Microchloropsis</taxon>
        <taxon>Microchloropsis salina</taxon>
    </lineage>
</organism>
<dbReference type="GO" id="GO:0015979">
    <property type="term" value="P:photosynthesis"/>
    <property type="evidence" value="ECO:0007669"/>
    <property type="project" value="InterPro"/>
</dbReference>
<evidence type="ECO:0000313" key="3">
    <source>
        <dbReference type="Proteomes" id="UP000355283"/>
    </source>
</evidence>
<gene>
    <name evidence="2" type="ORF">NSK_002466</name>
</gene>
<protein>
    <recommendedName>
        <fullName evidence="1">PsbP C-terminal domain-containing protein</fullName>
    </recommendedName>
</protein>
<dbReference type="GO" id="GO:0019898">
    <property type="term" value="C:extrinsic component of membrane"/>
    <property type="evidence" value="ECO:0007669"/>
    <property type="project" value="InterPro"/>
</dbReference>
<keyword evidence="3" id="KW-1185">Reference proteome</keyword>
<dbReference type="AlphaFoldDB" id="A0A4D9DCA3"/>
<reference evidence="2 3" key="1">
    <citation type="submission" date="2019-01" db="EMBL/GenBank/DDBJ databases">
        <title>Nuclear Genome Assembly of the Microalgal Biofuel strain Nannochloropsis salina CCMP1776.</title>
        <authorList>
            <person name="Hovde B."/>
        </authorList>
    </citation>
    <scope>NUCLEOTIDE SEQUENCE [LARGE SCALE GENOMIC DNA]</scope>
    <source>
        <strain evidence="2 3">CCMP1776</strain>
    </source>
</reference>
<name>A0A4D9DCA3_9STRA</name>
<proteinExistence type="predicted"/>
<dbReference type="Pfam" id="PF01789">
    <property type="entry name" value="PsbP"/>
    <property type="match status" value="1"/>
</dbReference>
<dbReference type="EMBL" id="SDOX01000009">
    <property type="protein sequence ID" value="TFJ86258.1"/>
    <property type="molecule type" value="Genomic_DNA"/>
</dbReference>
<feature type="domain" description="PsbP C-terminal" evidence="1">
    <location>
        <begin position="95"/>
        <end position="195"/>
    </location>
</feature>